<keyword evidence="3" id="KW-1185">Reference proteome</keyword>
<feature type="compositionally biased region" description="Pro residues" evidence="1">
    <location>
        <begin position="239"/>
        <end position="257"/>
    </location>
</feature>
<evidence type="ECO:0000256" key="1">
    <source>
        <dbReference type="SAM" id="MobiDB-lite"/>
    </source>
</evidence>
<gene>
    <name evidence="4" type="primary">LOC117648430</name>
</gene>
<dbReference type="GeneID" id="117648430"/>
<feature type="chain" id="PRO_5028222749" evidence="2">
    <location>
        <begin position="27"/>
        <end position="268"/>
    </location>
</feature>
<evidence type="ECO:0000256" key="2">
    <source>
        <dbReference type="SAM" id="SignalP"/>
    </source>
</evidence>
<accession>A0A6P8Z8L3</accession>
<sequence length="268" mass="29892">MLRRSARSSTVLLVLLLAVPAPAKRARYYEDEGAAPQRPLGPALGPALGPTYRRRDLADVWESYEDGPRPAALSMRREYRPYGTYWTLADDAPRPASAPRYPEEGYYIRRRFAAAAPRKADDGYPGEPYGGRYAVRWVPVRVDADQDLHQDDADDAPPWPERRKEPPRHLADLPVDDLPRRGRRPVELTATEQPRPSRRPPPDATTEDTTAKPLNVHLWVSVDEKTPLLVPSVLQASQPPVPPPSPPPTLPPSPPQQSPQRSAAPRTT</sequence>
<keyword evidence="2" id="KW-0732">Signal</keyword>
<protein>
    <submittedName>
        <fullName evidence="4">WW domain-binding protein 11-like</fullName>
    </submittedName>
</protein>
<evidence type="ECO:0000313" key="4">
    <source>
        <dbReference type="RefSeq" id="XP_034246825.1"/>
    </source>
</evidence>
<evidence type="ECO:0000313" key="3">
    <source>
        <dbReference type="Proteomes" id="UP000515158"/>
    </source>
</evidence>
<dbReference type="RefSeq" id="XP_034246825.1">
    <property type="nucleotide sequence ID" value="XM_034390934.1"/>
</dbReference>
<organism evidence="4">
    <name type="scientific">Thrips palmi</name>
    <name type="common">Melon thrips</name>
    <dbReference type="NCBI Taxonomy" id="161013"/>
    <lineage>
        <taxon>Eukaryota</taxon>
        <taxon>Metazoa</taxon>
        <taxon>Ecdysozoa</taxon>
        <taxon>Arthropoda</taxon>
        <taxon>Hexapoda</taxon>
        <taxon>Insecta</taxon>
        <taxon>Pterygota</taxon>
        <taxon>Neoptera</taxon>
        <taxon>Paraneoptera</taxon>
        <taxon>Thysanoptera</taxon>
        <taxon>Terebrantia</taxon>
        <taxon>Thripoidea</taxon>
        <taxon>Thripidae</taxon>
        <taxon>Thrips</taxon>
    </lineage>
</organism>
<proteinExistence type="predicted"/>
<feature type="compositionally biased region" description="Basic and acidic residues" evidence="1">
    <location>
        <begin position="160"/>
        <end position="186"/>
    </location>
</feature>
<feature type="signal peptide" evidence="2">
    <location>
        <begin position="1"/>
        <end position="26"/>
    </location>
</feature>
<dbReference type="AlphaFoldDB" id="A0A6P8Z8L3"/>
<feature type="region of interest" description="Disordered" evidence="1">
    <location>
        <begin position="148"/>
        <end position="215"/>
    </location>
</feature>
<reference evidence="4" key="1">
    <citation type="submission" date="2025-08" db="UniProtKB">
        <authorList>
            <consortium name="RefSeq"/>
        </authorList>
    </citation>
    <scope>IDENTIFICATION</scope>
    <source>
        <tissue evidence="4">Total insect</tissue>
    </source>
</reference>
<dbReference type="Proteomes" id="UP000515158">
    <property type="component" value="Unplaced"/>
</dbReference>
<feature type="compositionally biased region" description="Low complexity" evidence="1">
    <location>
        <begin position="258"/>
        <end position="268"/>
    </location>
</feature>
<dbReference type="KEGG" id="tpal:117648430"/>
<dbReference type="InParanoid" id="A0A6P8Z8L3"/>
<feature type="region of interest" description="Disordered" evidence="1">
    <location>
        <begin position="230"/>
        <end position="268"/>
    </location>
</feature>
<name>A0A6P8Z8L3_THRPL</name>